<protein>
    <submittedName>
        <fullName evidence="1">Uncharacterized protein</fullName>
    </submittedName>
</protein>
<feature type="non-terminal residue" evidence="1">
    <location>
        <position position="239"/>
    </location>
</feature>
<dbReference type="EMBL" id="BARS01050101">
    <property type="protein sequence ID" value="GAG45231.1"/>
    <property type="molecule type" value="Genomic_DNA"/>
</dbReference>
<accession>X0Z9V5</accession>
<evidence type="ECO:0000313" key="1">
    <source>
        <dbReference type="EMBL" id="GAG45231.1"/>
    </source>
</evidence>
<sequence>MIMATISLASLLPYFAFLFRFLSPTNTIARIRGEAVESIRNSKGEISARPAIVRSIRDLEDIGRRAQIQRDRTIAMSVVDALGELLQGYLRLRSDLPESWFKISGQLSRDPDFVSLAASSRQEIETNGTWLETKIMRTHLTLFEDALGTNRDLANLITLNTRTLAEKHYDGEADVSLLHLGIRFFNTYLRFAMRAGDLRSAYYAQHQYRLLAERALSAGDNDAAIKISNALLEYSLFAF</sequence>
<reference evidence="1" key="1">
    <citation type="journal article" date="2014" name="Front. Microbiol.">
        <title>High frequency of phylogenetically diverse reductive dehalogenase-homologous genes in deep subseafloor sedimentary metagenomes.</title>
        <authorList>
            <person name="Kawai M."/>
            <person name="Futagami T."/>
            <person name="Toyoda A."/>
            <person name="Takaki Y."/>
            <person name="Nishi S."/>
            <person name="Hori S."/>
            <person name="Arai W."/>
            <person name="Tsubouchi T."/>
            <person name="Morono Y."/>
            <person name="Uchiyama I."/>
            <person name="Ito T."/>
            <person name="Fujiyama A."/>
            <person name="Inagaki F."/>
            <person name="Takami H."/>
        </authorList>
    </citation>
    <scope>NUCLEOTIDE SEQUENCE</scope>
    <source>
        <strain evidence="1">Expedition CK06-06</strain>
    </source>
</reference>
<comment type="caution">
    <text evidence="1">The sequence shown here is derived from an EMBL/GenBank/DDBJ whole genome shotgun (WGS) entry which is preliminary data.</text>
</comment>
<proteinExistence type="predicted"/>
<name>X0Z9V5_9ZZZZ</name>
<gene>
    <name evidence="1" type="ORF">S01H1_74856</name>
</gene>
<dbReference type="AlphaFoldDB" id="X0Z9V5"/>
<organism evidence="1">
    <name type="scientific">marine sediment metagenome</name>
    <dbReference type="NCBI Taxonomy" id="412755"/>
    <lineage>
        <taxon>unclassified sequences</taxon>
        <taxon>metagenomes</taxon>
        <taxon>ecological metagenomes</taxon>
    </lineage>
</organism>